<reference evidence="2" key="1">
    <citation type="journal article" date="2023" name="G3 (Bethesda)">
        <title>Genome assembly and association tests identify interacting loci associated with vigor, precocity, and sex in interspecific pistachio rootstocks.</title>
        <authorList>
            <person name="Palmer W."/>
            <person name="Jacygrad E."/>
            <person name="Sagayaradj S."/>
            <person name="Cavanaugh K."/>
            <person name="Han R."/>
            <person name="Bertier L."/>
            <person name="Beede B."/>
            <person name="Kafkas S."/>
            <person name="Golino D."/>
            <person name="Preece J."/>
            <person name="Michelmore R."/>
        </authorList>
    </citation>
    <scope>NUCLEOTIDE SEQUENCE [LARGE SCALE GENOMIC DNA]</scope>
</reference>
<gene>
    <name evidence="1" type="ORF">Pint_33104</name>
</gene>
<accession>A0ACC0X915</accession>
<name>A0ACC0X915_9ROSI</name>
<proteinExistence type="predicted"/>
<keyword evidence="2" id="KW-1185">Reference proteome</keyword>
<protein>
    <submittedName>
        <fullName evidence="1">Uncharacterized protein</fullName>
    </submittedName>
</protein>
<evidence type="ECO:0000313" key="2">
    <source>
        <dbReference type="Proteomes" id="UP001163603"/>
    </source>
</evidence>
<dbReference type="Proteomes" id="UP001163603">
    <property type="component" value="Chromosome 14"/>
</dbReference>
<evidence type="ECO:0000313" key="1">
    <source>
        <dbReference type="EMBL" id="KAJ0011331.1"/>
    </source>
</evidence>
<comment type="caution">
    <text evidence="1">The sequence shown here is derived from an EMBL/GenBank/DDBJ whole genome shotgun (WGS) entry which is preliminary data.</text>
</comment>
<dbReference type="EMBL" id="CM047749">
    <property type="protein sequence ID" value="KAJ0011331.1"/>
    <property type="molecule type" value="Genomic_DNA"/>
</dbReference>
<organism evidence="1 2">
    <name type="scientific">Pistacia integerrima</name>
    <dbReference type="NCBI Taxonomy" id="434235"/>
    <lineage>
        <taxon>Eukaryota</taxon>
        <taxon>Viridiplantae</taxon>
        <taxon>Streptophyta</taxon>
        <taxon>Embryophyta</taxon>
        <taxon>Tracheophyta</taxon>
        <taxon>Spermatophyta</taxon>
        <taxon>Magnoliopsida</taxon>
        <taxon>eudicotyledons</taxon>
        <taxon>Gunneridae</taxon>
        <taxon>Pentapetalae</taxon>
        <taxon>rosids</taxon>
        <taxon>malvids</taxon>
        <taxon>Sapindales</taxon>
        <taxon>Anacardiaceae</taxon>
        <taxon>Pistacia</taxon>
    </lineage>
</organism>
<sequence>MRTALVVRLISSKS</sequence>